<dbReference type="AlphaFoldDB" id="A0A182S5Q6"/>
<dbReference type="PANTHER" id="PTHR11255">
    <property type="entry name" value="DIACYLGLYCEROL KINASE"/>
    <property type="match status" value="1"/>
</dbReference>
<keyword evidence="3" id="KW-1185">Reference proteome</keyword>
<evidence type="ECO:0000313" key="3">
    <source>
        <dbReference type="Proteomes" id="UP000075901"/>
    </source>
</evidence>
<reference evidence="2" key="2">
    <citation type="submission" date="2020-05" db="UniProtKB">
        <authorList>
            <consortium name="EnsemblMetazoa"/>
        </authorList>
    </citation>
    <scope>IDENTIFICATION</scope>
    <source>
        <strain evidence="2">maculatus3</strain>
    </source>
</reference>
<proteinExistence type="predicted"/>
<dbReference type="InterPro" id="IPR001206">
    <property type="entry name" value="Diacylglycerol_kinase_cat_dom"/>
</dbReference>
<dbReference type="GO" id="GO:0005886">
    <property type="term" value="C:plasma membrane"/>
    <property type="evidence" value="ECO:0007669"/>
    <property type="project" value="TreeGrafter"/>
</dbReference>
<evidence type="ECO:0000313" key="2">
    <source>
        <dbReference type="EnsemblMetazoa" id="AMAM000178-PA"/>
    </source>
</evidence>
<dbReference type="GO" id="GO:0005737">
    <property type="term" value="C:cytoplasm"/>
    <property type="evidence" value="ECO:0007669"/>
    <property type="project" value="UniProtKB-SubCell"/>
</dbReference>
<dbReference type="PANTHER" id="PTHR11255:SF109">
    <property type="entry name" value="DIACYLGLYCEROL KINASE ETA"/>
    <property type="match status" value="1"/>
</dbReference>
<dbReference type="Proteomes" id="UP000075901">
    <property type="component" value="Unassembled WGS sequence"/>
</dbReference>
<dbReference type="InterPro" id="IPR016064">
    <property type="entry name" value="NAD/diacylglycerol_kinase_sf"/>
</dbReference>
<evidence type="ECO:0000259" key="1">
    <source>
        <dbReference type="PROSITE" id="PS50146"/>
    </source>
</evidence>
<sequence length="232" mass="26557">MFSGYIFTLIRYNGGLRDGKGEPGKKQCQIAVLPLGTGNDLARVLGWGSSCDDDAHLPQLLERYEKASTKMLDRWSVMVFERDIGIATTRTPKMSISHYADPLLSQYEDSALWHLQSIVYNEDTQMMIQSTRILCETVNDFIARVRETSSDEEQLSVKCDILRKTIEKNEKDKLNSKERISRIDRRSEKEALLCRANSLKRAIHEVVEMSEKVIPYAPQKRLSVPMNTLRGE</sequence>
<dbReference type="PROSITE" id="PS50146">
    <property type="entry name" value="DAGK"/>
    <property type="match status" value="1"/>
</dbReference>
<feature type="domain" description="DAGKc" evidence="1">
    <location>
        <begin position="1"/>
        <end position="83"/>
    </location>
</feature>
<accession>A0A182S5Q6</accession>
<dbReference type="GO" id="GO:0007165">
    <property type="term" value="P:signal transduction"/>
    <property type="evidence" value="ECO:0007669"/>
    <property type="project" value="InterPro"/>
</dbReference>
<organism evidence="2 3">
    <name type="scientific">Anopheles maculatus</name>
    <dbReference type="NCBI Taxonomy" id="74869"/>
    <lineage>
        <taxon>Eukaryota</taxon>
        <taxon>Metazoa</taxon>
        <taxon>Ecdysozoa</taxon>
        <taxon>Arthropoda</taxon>
        <taxon>Hexapoda</taxon>
        <taxon>Insecta</taxon>
        <taxon>Pterygota</taxon>
        <taxon>Neoptera</taxon>
        <taxon>Endopterygota</taxon>
        <taxon>Diptera</taxon>
        <taxon>Nematocera</taxon>
        <taxon>Culicoidea</taxon>
        <taxon>Culicidae</taxon>
        <taxon>Anophelinae</taxon>
        <taxon>Anopheles</taxon>
        <taxon>Anopheles maculatus group</taxon>
    </lineage>
</organism>
<dbReference type="Gene3D" id="3.40.50.10330">
    <property type="entry name" value="Probable inorganic polyphosphate/atp-NAD kinase, domain 1"/>
    <property type="match status" value="1"/>
</dbReference>
<dbReference type="Pfam" id="PF00781">
    <property type="entry name" value="DAGK_cat"/>
    <property type="match status" value="1"/>
</dbReference>
<dbReference type="VEuPathDB" id="VectorBase:AMAM000178"/>
<dbReference type="GO" id="GO:0004143">
    <property type="term" value="F:ATP-dependent diacylglycerol kinase activity"/>
    <property type="evidence" value="ECO:0007669"/>
    <property type="project" value="InterPro"/>
</dbReference>
<dbReference type="InterPro" id="IPR017438">
    <property type="entry name" value="ATP-NAD_kinase_N"/>
</dbReference>
<dbReference type="EnsemblMetazoa" id="AMAM000178-RA">
    <property type="protein sequence ID" value="AMAM000178-PA"/>
    <property type="gene ID" value="AMAM000178"/>
</dbReference>
<dbReference type="SUPFAM" id="SSF111331">
    <property type="entry name" value="NAD kinase/diacylglycerol kinase-like"/>
    <property type="match status" value="1"/>
</dbReference>
<dbReference type="InterPro" id="IPR037607">
    <property type="entry name" value="DGK"/>
</dbReference>
<name>A0A182S5Q6_9DIPT</name>
<protein>
    <recommendedName>
        <fullName evidence="1">DAGKc domain-containing protein</fullName>
    </recommendedName>
</protein>
<reference evidence="3" key="1">
    <citation type="submission" date="2013-09" db="EMBL/GenBank/DDBJ databases">
        <title>The Genome Sequence of Anopheles maculatus species B.</title>
        <authorList>
            <consortium name="The Broad Institute Genomics Platform"/>
            <person name="Neafsey D.E."/>
            <person name="Besansky N."/>
            <person name="Howell P."/>
            <person name="Walton C."/>
            <person name="Young S.K."/>
            <person name="Zeng Q."/>
            <person name="Gargeya S."/>
            <person name="Fitzgerald M."/>
            <person name="Haas B."/>
            <person name="Abouelleil A."/>
            <person name="Allen A.W."/>
            <person name="Alvarado L."/>
            <person name="Arachchi H.M."/>
            <person name="Berlin A.M."/>
            <person name="Chapman S.B."/>
            <person name="Gainer-Dewar J."/>
            <person name="Goldberg J."/>
            <person name="Griggs A."/>
            <person name="Gujja S."/>
            <person name="Hansen M."/>
            <person name="Howarth C."/>
            <person name="Imamovic A."/>
            <person name="Ireland A."/>
            <person name="Larimer J."/>
            <person name="McCowan C."/>
            <person name="Murphy C."/>
            <person name="Pearson M."/>
            <person name="Poon T.W."/>
            <person name="Priest M."/>
            <person name="Roberts A."/>
            <person name="Saif S."/>
            <person name="Shea T."/>
            <person name="Sisk P."/>
            <person name="Sykes S."/>
            <person name="Wortman J."/>
            <person name="Nusbaum C."/>
            <person name="Birren B."/>
        </authorList>
    </citation>
    <scope>NUCLEOTIDE SEQUENCE [LARGE SCALE GENOMIC DNA]</scope>
    <source>
        <strain evidence="3">maculatus3</strain>
    </source>
</reference>